<dbReference type="SUPFAM" id="SSF52833">
    <property type="entry name" value="Thioredoxin-like"/>
    <property type="match status" value="1"/>
</dbReference>
<feature type="binding site" evidence="3">
    <location>
        <position position="160"/>
    </location>
    <ligand>
        <name>Cu cation</name>
        <dbReference type="ChEBI" id="CHEBI:23378"/>
    </ligand>
</feature>
<evidence type="ECO:0000313" key="8">
    <source>
        <dbReference type="Proteomes" id="UP000304148"/>
    </source>
</evidence>
<evidence type="ECO:0000259" key="6">
    <source>
        <dbReference type="PROSITE" id="PS51352"/>
    </source>
</evidence>
<feature type="binding site" evidence="3">
    <location>
        <position position="74"/>
    </location>
    <ligand>
        <name>Cu cation</name>
        <dbReference type="ChEBI" id="CHEBI:23378"/>
    </ligand>
</feature>
<dbReference type="EMBL" id="LS992241">
    <property type="protein sequence ID" value="SYX82019.1"/>
    <property type="molecule type" value="Genomic_DNA"/>
</dbReference>
<dbReference type="PANTHER" id="PTHR12151">
    <property type="entry name" value="ELECTRON TRANSPORT PROTIN SCO1/SENC FAMILY MEMBER"/>
    <property type="match status" value="1"/>
</dbReference>
<dbReference type="RefSeq" id="WP_138184518.1">
    <property type="nucleotide sequence ID" value="NZ_LS992241.1"/>
</dbReference>
<sequence length="199" mass="22732">MSQWAKKYSLQIFLMSLVVVFAIVAAWLYWPREDFKKAPGFSMQNVDGSTVSLDSTNGKVRLFYFYFTNCPDVCPPTTFMLSEVQTLLQEKGVFGKEAGIVSISFDPERDTMDAIKTWSQKFNADYSGWYFLRGKEEDVVNMMPALDSAVMKDQDGNFTHLNVITLVDQKGNIRKAYNANDRERTTPEVIAEDVMKLIK</sequence>
<evidence type="ECO:0000256" key="3">
    <source>
        <dbReference type="PIRSR" id="PIRSR603782-1"/>
    </source>
</evidence>
<reference evidence="8" key="1">
    <citation type="submission" date="2018-08" db="EMBL/GenBank/DDBJ databases">
        <authorList>
            <person name="Chevrot R."/>
        </authorList>
    </citation>
    <scope>NUCLEOTIDE SEQUENCE [LARGE SCALE GENOMIC DNA]</scope>
</reference>
<evidence type="ECO:0000256" key="2">
    <source>
        <dbReference type="ARBA" id="ARBA00023008"/>
    </source>
</evidence>
<feature type="binding site" evidence="3">
    <location>
        <position position="70"/>
    </location>
    <ligand>
        <name>Cu cation</name>
        <dbReference type="ChEBI" id="CHEBI:23378"/>
    </ligand>
</feature>
<evidence type="ECO:0000256" key="5">
    <source>
        <dbReference type="SAM" id="Phobius"/>
    </source>
</evidence>
<comment type="similarity">
    <text evidence="1">Belongs to the SCO1/2 family.</text>
</comment>
<dbReference type="InterPro" id="IPR036249">
    <property type="entry name" value="Thioredoxin-like_sf"/>
</dbReference>
<protein>
    <submittedName>
        <fullName evidence="7">Electron transport protein SCO1/SenC</fullName>
    </submittedName>
</protein>
<proteinExistence type="inferred from homology"/>
<keyword evidence="4" id="KW-1015">Disulfide bond</keyword>
<keyword evidence="5" id="KW-0812">Transmembrane</keyword>
<keyword evidence="5" id="KW-1133">Transmembrane helix</keyword>
<dbReference type="AlphaFoldDB" id="A0A383R6M2"/>
<feature type="domain" description="Thioredoxin" evidence="6">
    <location>
        <begin position="32"/>
        <end position="199"/>
    </location>
</feature>
<keyword evidence="2 3" id="KW-0186">Copper</keyword>
<accession>A0A383R6M2</accession>
<dbReference type="PROSITE" id="PS51352">
    <property type="entry name" value="THIOREDOXIN_2"/>
    <property type="match status" value="1"/>
</dbReference>
<gene>
    <name evidence="7" type="ORF">PBLR_10439</name>
</gene>
<evidence type="ECO:0000256" key="1">
    <source>
        <dbReference type="ARBA" id="ARBA00010996"/>
    </source>
</evidence>
<organism evidence="7 8">
    <name type="scientific">Paenibacillus alvei</name>
    <name type="common">Bacillus alvei</name>
    <dbReference type="NCBI Taxonomy" id="44250"/>
    <lineage>
        <taxon>Bacteria</taxon>
        <taxon>Bacillati</taxon>
        <taxon>Bacillota</taxon>
        <taxon>Bacilli</taxon>
        <taxon>Bacillales</taxon>
        <taxon>Paenibacillaceae</taxon>
        <taxon>Paenibacillus</taxon>
    </lineage>
</organism>
<keyword evidence="5" id="KW-0472">Membrane</keyword>
<keyword evidence="3" id="KW-0479">Metal-binding</keyword>
<dbReference type="PANTHER" id="PTHR12151:SF25">
    <property type="entry name" value="LINALOOL DEHYDRATASE_ISOMERASE DOMAIN-CONTAINING PROTEIN"/>
    <property type="match status" value="1"/>
</dbReference>
<evidence type="ECO:0000313" key="7">
    <source>
        <dbReference type="EMBL" id="SYX82019.1"/>
    </source>
</evidence>
<feature type="transmembrane region" description="Helical" evidence="5">
    <location>
        <begin position="12"/>
        <end position="30"/>
    </location>
</feature>
<evidence type="ECO:0000256" key="4">
    <source>
        <dbReference type="PIRSR" id="PIRSR603782-2"/>
    </source>
</evidence>
<feature type="disulfide bond" description="Redox-active" evidence="4">
    <location>
        <begin position="70"/>
        <end position="74"/>
    </location>
</feature>
<dbReference type="InterPro" id="IPR003782">
    <property type="entry name" value="SCO1/SenC"/>
</dbReference>
<name>A0A383R6M2_PAEAL</name>
<dbReference type="Pfam" id="PF02630">
    <property type="entry name" value="SCO1-SenC"/>
    <property type="match status" value="1"/>
</dbReference>
<dbReference type="Proteomes" id="UP000304148">
    <property type="component" value="Chromosome"/>
</dbReference>
<dbReference type="InterPro" id="IPR013766">
    <property type="entry name" value="Thioredoxin_domain"/>
</dbReference>
<dbReference type="CDD" id="cd02968">
    <property type="entry name" value="SCO"/>
    <property type="match status" value="1"/>
</dbReference>
<dbReference type="GO" id="GO:0046872">
    <property type="term" value="F:metal ion binding"/>
    <property type="evidence" value="ECO:0007669"/>
    <property type="project" value="UniProtKB-KW"/>
</dbReference>
<dbReference type="Gene3D" id="3.40.30.10">
    <property type="entry name" value="Glutaredoxin"/>
    <property type="match status" value="1"/>
</dbReference>